<dbReference type="AlphaFoldDB" id="A0A8T1IBW1"/>
<dbReference type="PANTHER" id="PTHR11439">
    <property type="entry name" value="GAG-POL-RELATED RETROTRANSPOSON"/>
    <property type="match status" value="1"/>
</dbReference>
<dbReference type="CDD" id="cd09272">
    <property type="entry name" value="RNase_HI_RT_Ty1"/>
    <property type="match status" value="1"/>
</dbReference>
<dbReference type="EMBL" id="RCMV01000186">
    <property type="protein sequence ID" value="KAG3222320.1"/>
    <property type="molecule type" value="Genomic_DNA"/>
</dbReference>
<accession>A0A8T1IBW1</accession>
<reference evidence="1" key="1">
    <citation type="submission" date="2018-05" db="EMBL/GenBank/DDBJ databases">
        <title>Effector identification in a new, highly contiguous assembly of the strawberry crown rot pathogen Phytophthora cactorum.</title>
        <authorList>
            <person name="Armitage A.D."/>
            <person name="Nellist C.F."/>
            <person name="Bates H."/>
            <person name="Vickerstaff R.J."/>
            <person name="Harrison R.J."/>
        </authorList>
    </citation>
    <scope>NUCLEOTIDE SEQUENCE</scope>
    <source>
        <strain evidence="1">P421</strain>
    </source>
</reference>
<gene>
    <name evidence="1" type="ORF">PC129_g6984</name>
</gene>
<sequence>MERVGADLLPGTGCEGNITVSGFRPLVGSLLWLAKCIRPDISFTVHEASRRTHSSTVTNWKLGKRIMRHLERWRILRLRMYDVGKAGVSLKVVTYSDADFAADEKDRKSVTGGFVTVDDMGEMHGIRKMLGDLGVAFAEPMMLRVNNQDTLKQLEGEKASSKTKHIDIIITFALDYTRRGVLEPEYRESERMAAAVFTKVLPTPRLSEP</sequence>
<proteinExistence type="predicted"/>
<dbReference type="PANTHER" id="PTHR11439:SF440">
    <property type="entry name" value="INTEGRASE CATALYTIC DOMAIN-CONTAINING PROTEIN"/>
    <property type="match status" value="1"/>
</dbReference>
<dbReference type="Proteomes" id="UP000760860">
    <property type="component" value="Unassembled WGS sequence"/>
</dbReference>
<evidence type="ECO:0000313" key="1">
    <source>
        <dbReference type="EMBL" id="KAG3222320.1"/>
    </source>
</evidence>
<dbReference type="VEuPathDB" id="FungiDB:PC110_g2128"/>
<name>A0A8T1IBW1_9STRA</name>
<evidence type="ECO:0000313" key="2">
    <source>
        <dbReference type="Proteomes" id="UP000760860"/>
    </source>
</evidence>
<protein>
    <submittedName>
        <fullName evidence="1">Uncharacterized protein</fullName>
    </submittedName>
</protein>
<dbReference type="VEuPathDB" id="FungiDB:PC110_g2129"/>
<organism evidence="1 2">
    <name type="scientific">Phytophthora cactorum</name>
    <dbReference type="NCBI Taxonomy" id="29920"/>
    <lineage>
        <taxon>Eukaryota</taxon>
        <taxon>Sar</taxon>
        <taxon>Stramenopiles</taxon>
        <taxon>Oomycota</taxon>
        <taxon>Peronosporomycetes</taxon>
        <taxon>Peronosporales</taxon>
        <taxon>Peronosporaceae</taxon>
        <taxon>Phytophthora</taxon>
    </lineage>
</organism>
<comment type="caution">
    <text evidence="1">The sequence shown here is derived from an EMBL/GenBank/DDBJ whole genome shotgun (WGS) entry which is preliminary data.</text>
</comment>